<dbReference type="EMBL" id="JAHRIN010041060">
    <property type="protein sequence ID" value="MEQ2205180.1"/>
    <property type="molecule type" value="Genomic_DNA"/>
</dbReference>
<organism evidence="2 3">
    <name type="scientific">Xenoophorus captivus</name>
    <dbReference type="NCBI Taxonomy" id="1517983"/>
    <lineage>
        <taxon>Eukaryota</taxon>
        <taxon>Metazoa</taxon>
        <taxon>Chordata</taxon>
        <taxon>Craniata</taxon>
        <taxon>Vertebrata</taxon>
        <taxon>Euteleostomi</taxon>
        <taxon>Actinopterygii</taxon>
        <taxon>Neopterygii</taxon>
        <taxon>Teleostei</taxon>
        <taxon>Neoteleostei</taxon>
        <taxon>Acanthomorphata</taxon>
        <taxon>Ovalentaria</taxon>
        <taxon>Atherinomorphae</taxon>
        <taxon>Cyprinodontiformes</taxon>
        <taxon>Goodeidae</taxon>
        <taxon>Xenoophorus</taxon>
    </lineage>
</organism>
<feature type="compositionally biased region" description="Basic residues" evidence="1">
    <location>
        <begin position="89"/>
        <end position="99"/>
    </location>
</feature>
<proteinExistence type="predicted"/>
<evidence type="ECO:0000256" key="1">
    <source>
        <dbReference type="SAM" id="MobiDB-lite"/>
    </source>
</evidence>
<keyword evidence="3" id="KW-1185">Reference proteome</keyword>
<comment type="caution">
    <text evidence="2">The sequence shown here is derived from an EMBL/GenBank/DDBJ whole genome shotgun (WGS) entry which is preliminary data.</text>
</comment>
<reference evidence="2 3" key="1">
    <citation type="submission" date="2021-06" db="EMBL/GenBank/DDBJ databases">
        <authorList>
            <person name="Palmer J.M."/>
        </authorList>
    </citation>
    <scope>NUCLEOTIDE SEQUENCE [LARGE SCALE GENOMIC DNA]</scope>
    <source>
        <strain evidence="2 3">XC_2019</strain>
        <tissue evidence="2">Muscle</tissue>
    </source>
</reference>
<evidence type="ECO:0000313" key="2">
    <source>
        <dbReference type="EMBL" id="MEQ2205180.1"/>
    </source>
</evidence>
<feature type="region of interest" description="Disordered" evidence="1">
    <location>
        <begin position="71"/>
        <end position="99"/>
    </location>
</feature>
<evidence type="ECO:0000313" key="3">
    <source>
        <dbReference type="Proteomes" id="UP001434883"/>
    </source>
</evidence>
<accession>A0ABV0RAP1</accession>
<gene>
    <name evidence="2" type="ORF">XENOCAPTIV_027954</name>
</gene>
<sequence length="99" mass="10759">SINILSSVPSMLPRTYEDLCSIAVKQPVIYIPFPSGLAGSSRPGERNLTPCRLTDSPYKVFPLGLRPPGKVEGSVYGDGDRRSGSAYRSSRRLRQFGTG</sequence>
<dbReference type="Proteomes" id="UP001434883">
    <property type="component" value="Unassembled WGS sequence"/>
</dbReference>
<name>A0ABV0RAP1_9TELE</name>
<feature type="non-terminal residue" evidence="2">
    <location>
        <position position="1"/>
    </location>
</feature>
<protein>
    <submittedName>
        <fullName evidence="2">Uncharacterized protein</fullName>
    </submittedName>
</protein>